<accession>A0A2P5I005</accession>
<evidence type="ECO:0000256" key="5">
    <source>
        <dbReference type="ARBA" id="ARBA00023242"/>
    </source>
</evidence>
<dbReference type="GO" id="GO:0006289">
    <property type="term" value="P:nucleotide-excision repair"/>
    <property type="evidence" value="ECO:0007669"/>
    <property type="project" value="TreeGrafter"/>
</dbReference>
<evidence type="ECO:0000259" key="7">
    <source>
        <dbReference type="Pfam" id="PF01336"/>
    </source>
</evidence>
<feature type="domain" description="Replication protein A C-terminal" evidence="8">
    <location>
        <begin position="165"/>
        <end position="269"/>
    </location>
</feature>
<dbReference type="GO" id="GO:0000724">
    <property type="term" value="P:double-strand break repair via homologous recombination"/>
    <property type="evidence" value="ECO:0007669"/>
    <property type="project" value="TreeGrafter"/>
</dbReference>
<proteinExistence type="inferred from homology"/>
<comment type="subcellular location">
    <subcellularLocation>
        <location evidence="1">Nucleus</location>
    </subcellularLocation>
</comment>
<evidence type="ECO:0000256" key="6">
    <source>
        <dbReference type="SAM" id="MobiDB-lite"/>
    </source>
</evidence>
<dbReference type="GO" id="GO:0035861">
    <property type="term" value="C:site of double-strand break"/>
    <property type="evidence" value="ECO:0007669"/>
    <property type="project" value="TreeGrafter"/>
</dbReference>
<dbReference type="SUPFAM" id="SSF50249">
    <property type="entry name" value="Nucleic acid-binding proteins"/>
    <property type="match status" value="1"/>
</dbReference>
<dbReference type="PANTHER" id="PTHR13989">
    <property type="entry name" value="REPLICATION PROTEIN A-RELATED"/>
    <property type="match status" value="1"/>
</dbReference>
<dbReference type="GO" id="GO:0000781">
    <property type="term" value="C:chromosome, telomeric region"/>
    <property type="evidence" value="ECO:0007669"/>
    <property type="project" value="TreeGrafter"/>
</dbReference>
<keyword evidence="10" id="KW-1185">Reference proteome</keyword>
<dbReference type="PANTHER" id="PTHR13989:SF16">
    <property type="entry name" value="REPLICATION PROTEIN A2"/>
    <property type="match status" value="1"/>
</dbReference>
<dbReference type="Gene3D" id="1.10.10.10">
    <property type="entry name" value="Winged helix-like DNA-binding domain superfamily/Winged helix DNA-binding domain"/>
    <property type="match status" value="1"/>
</dbReference>
<dbReference type="FunCoup" id="A0A2P5I005">
    <property type="interactions" value="903"/>
</dbReference>
<dbReference type="OrthoDB" id="25571at2759"/>
<feature type="compositionally biased region" description="Gly residues" evidence="6">
    <location>
        <begin position="10"/>
        <end position="33"/>
    </location>
</feature>
<evidence type="ECO:0000256" key="1">
    <source>
        <dbReference type="ARBA" id="ARBA00004123"/>
    </source>
</evidence>
<evidence type="ECO:0000256" key="3">
    <source>
        <dbReference type="ARBA" id="ARBA00022705"/>
    </source>
</evidence>
<dbReference type="Pfam" id="PF01336">
    <property type="entry name" value="tRNA_anti-codon"/>
    <property type="match status" value="1"/>
</dbReference>
<dbReference type="GO" id="GO:0003697">
    <property type="term" value="F:single-stranded DNA binding"/>
    <property type="evidence" value="ECO:0007669"/>
    <property type="project" value="TreeGrafter"/>
</dbReference>
<dbReference type="EMBL" id="MAVT02000437">
    <property type="protein sequence ID" value="POS75845.1"/>
    <property type="molecule type" value="Genomic_DNA"/>
</dbReference>
<protein>
    <recommendedName>
        <fullName evidence="11">Replication factor A2</fullName>
    </recommendedName>
</protein>
<sequence length="276" mass="29785">MSTSYASYGAKGGDSDGGFVYGGSQPGSQGAQGGQKNHSEESLRPVTIKQLYEPEETYPGAGDFSLDGHPVTQVTFVGQVRQVNPQSTNITYRIDDGTGTIDVKKWVDADKPEELEPKYQVDQYVRVWGRLKPFGNKRHIGAHFLRAVDDYNEVHYHMLEATYVHLYMTKGDLNAAGGPSNGDGNAGNGDSMFVDSYGADGGGENAAKLGACGPSAKKMFKYLSETPGSNEGVHLNLITSTTGMTSREVFNAADELLGQGLVYTTVDDETWAILEY</sequence>
<organism evidence="9 10">
    <name type="scientific">Diaporthe helianthi</name>
    <dbReference type="NCBI Taxonomy" id="158607"/>
    <lineage>
        <taxon>Eukaryota</taxon>
        <taxon>Fungi</taxon>
        <taxon>Dikarya</taxon>
        <taxon>Ascomycota</taxon>
        <taxon>Pezizomycotina</taxon>
        <taxon>Sordariomycetes</taxon>
        <taxon>Sordariomycetidae</taxon>
        <taxon>Diaporthales</taxon>
        <taxon>Diaporthaceae</taxon>
        <taxon>Diaporthe</taxon>
    </lineage>
</organism>
<dbReference type="SUPFAM" id="SSF46785">
    <property type="entry name" value="Winged helix' DNA-binding domain"/>
    <property type="match status" value="1"/>
</dbReference>
<evidence type="ECO:0000313" key="10">
    <source>
        <dbReference type="Proteomes" id="UP000094444"/>
    </source>
</evidence>
<dbReference type="InterPro" id="IPR040260">
    <property type="entry name" value="RFA2-like"/>
</dbReference>
<feature type="domain" description="OB" evidence="7">
    <location>
        <begin position="74"/>
        <end position="137"/>
    </location>
</feature>
<reference evidence="9" key="1">
    <citation type="submission" date="2017-09" db="EMBL/GenBank/DDBJ databases">
        <title>Polyketide synthases of a Diaporthe helianthi virulent isolate.</title>
        <authorList>
            <person name="Baroncelli R."/>
        </authorList>
    </citation>
    <scope>NUCLEOTIDE SEQUENCE [LARGE SCALE GENOMIC DNA]</scope>
    <source>
        <strain evidence="9">7/96</strain>
    </source>
</reference>
<dbReference type="InterPro" id="IPR012340">
    <property type="entry name" value="NA-bd_OB-fold"/>
</dbReference>
<feature type="region of interest" description="Disordered" evidence="6">
    <location>
        <begin position="1"/>
        <end position="42"/>
    </location>
</feature>
<comment type="similarity">
    <text evidence="2">Belongs to the replication factor A protein 2 family.</text>
</comment>
<evidence type="ECO:0000256" key="2">
    <source>
        <dbReference type="ARBA" id="ARBA00007815"/>
    </source>
</evidence>
<dbReference type="GO" id="GO:0006260">
    <property type="term" value="P:DNA replication"/>
    <property type="evidence" value="ECO:0007669"/>
    <property type="project" value="UniProtKB-KW"/>
</dbReference>
<name>A0A2P5I005_DIAHE</name>
<evidence type="ECO:0008006" key="11">
    <source>
        <dbReference type="Google" id="ProtNLM"/>
    </source>
</evidence>
<dbReference type="AlphaFoldDB" id="A0A2P5I005"/>
<keyword evidence="4" id="KW-0238">DNA-binding</keyword>
<dbReference type="Proteomes" id="UP000094444">
    <property type="component" value="Unassembled WGS sequence"/>
</dbReference>
<dbReference type="InterPro" id="IPR014892">
    <property type="entry name" value="RPA_C"/>
</dbReference>
<keyword evidence="5" id="KW-0539">Nucleus</keyword>
<evidence type="ECO:0000313" key="9">
    <source>
        <dbReference type="EMBL" id="POS75845.1"/>
    </source>
</evidence>
<dbReference type="InterPro" id="IPR004365">
    <property type="entry name" value="NA-bd_OB_tRNA"/>
</dbReference>
<dbReference type="InterPro" id="IPR014646">
    <property type="entry name" value="Rfa2/RPA32"/>
</dbReference>
<dbReference type="CDD" id="cd04478">
    <property type="entry name" value="RPA2_DBD_D"/>
    <property type="match status" value="1"/>
</dbReference>
<evidence type="ECO:0000259" key="8">
    <source>
        <dbReference type="Pfam" id="PF08784"/>
    </source>
</evidence>
<dbReference type="InterPro" id="IPR036388">
    <property type="entry name" value="WH-like_DNA-bd_sf"/>
</dbReference>
<gene>
    <name evidence="9" type="ORF">DHEL01_v205762</name>
</gene>
<dbReference type="Gene3D" id="2.40.50.140">
    <property type="entry name" value="Nucleic acid-binding proteins"/>
    <property type="match status" value="1"/>
</dbReference>
<keyword evidence="3" id="KW-0235">DNA replication</keyword>
<dbReference type="InParanoid" id="A0A2P5I005"/>
<dbReference type="Pfam" id="PF08784">
    <property type="entry name" value="RPA_C"/>
    <property type="match status" value="1"/>
</dbReference>
<comment type="caution">
    <text evidence="9">The sequence shown here is derived from an EMBL/GenBank/DDBJ whole genome shotgun (WGS) entry which is preliminary data.</text>
</comment>
<dbReference type="PIRSF" id="PIRSF036949">
    <property type="entry name" value="RPA32"/>
    <property type="match status" value="1"/>
</dbReference>
<evidence type="ECO:0000256" key="4">
    <source>
        <dbReference type="ARBA" id="ARBA00023125"/>
    </source>
</evidence>
<dbReference type="STRING" id="158607.A0A2P5I005"/>
<dbReference type="InterPro" id="IPR036390">
    <property type="entry name" value="WH_DNA-bd_sf"/>
</dbReference>
<dbReference type="GO" id="GO:0005662">
    <property type="term" value="C:DNA replication factor A complex"/>
    <property type="evidence" value="ECO:0007669"/>
    <property type="project" value="TreeGrafter"/>
</dbReference>